<dbReference type="PANTHER" id="PTHR43881">
    <property type="entry name" value="GAMMA-GLUTAMYLTRANSPEPTIDASE (AFU_ORTHOLOGUE AFUA_4G13580)"/>
    <property type="match status" value="1"/>
</dbReference>
<reference evidence="1" key="2">
    <citation type="journal article" date="2022" name="BMC Genomics">
        <title>Comparative genome analysis of mycobacteria focusing on tRNA and non-coding RNA.</title>
        <authorList>
            <person name="Behra P.R.K."/>
            <person name="Pettersson B.M.F."/>
            <person name="Ramesh M."/>
            <person name="Das S."/>
            <person name="Dasgupta S."/>
            <person name="Kirsebom L.A."/>
        </authorList>
    </citation>
    <scope>NUCLEOTIDE SEQUENCE</scope>
    <source>
        <strain evidence="1">DSM 45406</strain>
    </source>
</reference>
<accession>A0A9X2YD62</accession>
<dbReference type="EMBL" id="JACKRN010000434">
    <property type="protein sequence ID" value="MCV7071023.1"/>
    <property type="molecule type" value="Genomic_DNA"/>
</dbReference>
<name>A0A9X2YD62_9MYCO</name>
<comment type="caution">
    <text evidence="1">The sequence shown here is derived from an EMBL/GenBank/DDBJ whole genome shotgun (WGS) entry which is preliminary data.</text>
</comment>
<organism evidence="1 2">
    <name type="scientific">Mycolicibacterium rufum</name>
    <dbReference type="NCBI Taxonomy" id="318424"/>
    <lineage>
        <taxon>Bacteria</taxon>
        <taxon>Bacillati</taxon>
        <taxon>Actinomycetota</taxon>
        <taxon>Actinomycetes</taxon>
        <taxon>Mycobacteriales</taxon>
        <taxon>Mycobacteriaceae</taxon>
        <taxon>Mycolicibacterium</taxon>
    </lineage>
</organism>
<protein>
    <submittedName>
        <fullName evidence="1">Gamma-glutamyltransferase</fullName>
    </submittedName>
</protein>
<feature type="non-terminal residue" evidence="1">
    <location>
        <position position="67"/>
    </location>
</feature>
<dbReference type="InterPro" id="IPR052896">
    <property type="entry name" value="GGT-like_enzyme"/>
</dbReference>
<dbReference type="AlphaFoldDB" id="A0A9X2YD62"/>
<dbReference type="SUPFAM" id="SSF56235">
    <property type="entry name" value="N-terminal nucleophile aminohydrolases (Ntn hydrolases)"/>
    <property type="match status" value="1"/>
</dbReference>
<evidence type="ECO:0000313" key="2">
    <source>
        <dbReference type="Proteomes" id="UP001140272"/>
    </source>
</evidence>
<sequence>MSEHHATLSAGAGGAASTAHPLATQAAVRLLEQGGNAVDAAIAAQAVIGVVLPQAAGLGGDLLALVH</sequence>
<dbReference type="Pfam" id="PF01019">
    <property type="entry name" value="G_glu_transpept"/>
    <property type="match status" value="1"/>
</dbReference>
<proteinExistence type="predicted"/>
<reference evidence="1" key="1">
    <citation type="submission" date="2020-07" db="EMBL/GenBank/DDBJ databases">
        <authorList>
            <person name="Pettersson B.M.F."/>
            <person name="Behra P.R.K."/>
            <person name="Ramesh M."/>
            <person name="Das S."/>
            <person name="Dasgupta S."/>
            <person name="Kirsebom L.A."/>
        </authorList>
    </citation>
    <scope>NUCLEOTIDE SEQUENCE</scope>
    <source>
        <strain evidence="1">DSM 45406</strain>
    </source>
</reference>
<evidence type="ECO:0000313" key="1">
    <source>
        <dbReference type="EMBL" id="MCV7071023.1"/>
    </source>
</evidence>
<dbReference type="InterPro" id="IPR029055">
    <property type="entry name" value="Ntn_hydrolases_N"/>
</dbReference>
<gene>
    <name evidence="1" type="ORF">H7H73_11915</name>
</gene>
<dbReference type="Proteomes" id="UP001140272">
    <property type="component" value="Unassembled WGS sequence"/>
</dbReference>
<dbReference type="PANTHER" id="PTHR43881:SF1">
    <property type="entry name" value="GAMMA-GLUTAMYLTRANSPEPTIDASE (AFU_ORTHOLOGUE AFUA_4G13580)"/>
    <property type="match status" value="1"/>
</dbReference>